<reference evidence="1" key="1">
    <citation type="submission" date="2014-11" db="EMBL/GenBank/DDBJ databases">
        <authorList>
            <person name="Amaro Gonzalez C."/>
        </authorList>
    </citation>
    <scope>NUCLEOTIDE SEQUENCE</scope>
</reference>
<sequence length="36" mass="4104">MNHSAAQPVHCIHFFKLNLKKILGLEVKCCKTLNHS</sequence>
<protein>
    <submittedName>
        <fullName evidence="1">Uncharacterized protein</fullName>
    </submittedName>
</protein>
<dbReference type="AlphaFoldDB" id="A0A0E9U9Z6"/>
<proteinExistence type="predicted"/>
<name>A0A0E9U9Z6_ANGAN</name>
<dbReference type="EMBL" id="GBXM01046814">
    <property type="protein sequence ID" value="JAH61763.1"/>
    <property type="molecule type" value="Transcribed_RNA"/>
</dbReference>
<accession>A0A0E9U9Z6</accession>
<reference evidence="1" key="2">
    <citation type="journal article" date="2015" name="Fish Shellfish Immunol.">
        <title>Early steps in the European eel (Anguilla anguilla)-Vibrio vulnificus interaction in the gills: Role of the RtxA13 toxin.</title>
        <authorList>
            <person name="Callol A."/>
            <person name="Pajuelo D."/>
            <person name="Ebbesson L."/>
            <person name="Teles M."/>
            <person name="MacKenzie S."/>
            <person name="Amaro C."/>
        </authorList>
    </citation>
    <scope>NUCLEOTIDE SEQUENCE</scope>
</reference>
<organism evidence="1">
    <name type="scientific">Anguilla anguilla</name>
    <name type="common">European freshwater eel</name>
    <name type="synonym">Muraena anguilla</name>
    <dbReference type="NCBI Taxonomy" id="7936"/>
    <lineage>
        <taxon>Eukaryota</taxon>
        <taxon>Metazoa</taxon>
        <taxon>Chordata</taxon>
        <taxon>Craniata</taxon>
        <taxon>Vertebrata</taxon>
        <taxon>Euteleostomi</taxon>
        <taxon>Actinopterygii</taxon>
        <taxon>Neopterygii</taxon>
        <taxon>Teleostei</taxon>
        <taxon>Anguilliformes</taxon>
        <taxon>Anguillidae</taxon>
        <taxon>Anguilla</taxon>
    </lineage>
</organism>
<evidence type="ECO:0000313" key="1">
    <source>
        <dbReference type="EMBL" id="JAH61763.1"/>
    </source>
</evidence>